<dbReference type="CDD" id="cd17324">
    <property type="entry name" value="MFS_NepI_like"/>
    <property type="match status" value="1"/>
</dbReference>
<dbReference type="EMBL" id="CP002345">
    <property type="protein sequence ID" value="ADQ80402.1"/>
    <property type="molecule type" value="Genomic_DNA"/>
</dbReference>
<reference evidence="6 7" key="2">
    <citation type="journal article" date="2011" name="Stand. Genomic Sci.">
        <title>Complete genome sequence of Paludibacter propionicigenes type strain (WB4).</title>
        <authorList>
            <person name="Gronow S."/>
            <person name="Munk C."/>
            <person name="Lapidus A."/>
            <person name="Nolan M."/>
            <person name="Lucas S."/>
            <person name="Hammon N."/>
            <person name="Deshpande S."/>
            <person name="Cheng J.F."/>
            <person name="Tapia R."/>
            <person name="Han C."/>
            <person name="Goodwin L."/>
            <person name="Pitluck S."/>
            <person name="Liolios K."/>
            <person name="Ivanova N."/>
            <person name="Mavromatis K."/>
            <person name="Mikhailova N."/>
            <person name="Pati A."/>
            <person name="Chen A."/>
            <person name="Palaniappan K."/>
            <person name="Land M."/>
            <person name="Hauser L."/>
            <person name="Chang Y.J."/>
            <person name="Jeffries C.D."/>
            <person name="Brambilla E."/>
            <person name="Rohde M."/>
            <person name="Goker M."/>
            <person name="Detter J.C."/>
            <person name="Woyke T."/>
            <person name="Bristow J."/>
            <person name="Eisen J.A."/>
            <person name="Markowitz V."/>
            <person name="Hugenholtz P."/>
            <person name="Kyrpides N.C."/>
            <person name="Klenk H.P."/>
        </authorList>
    </citation>
    <scope>NUCLEOTIDE SEQUENCE [LARGE SCALE GENOMIC DNA]</scope>
    <source>
        <strain evidence="7">DSM 17365 / JCM 13257 / WB4</strain>
    </source>
</reference>
<dbReference type="SUPFAM" id="SSF103473">
    <property type="entry name" value="MFS general substrate transporter"/>
    <property type="match status" value="1"/>
</dbReference>
<name>E4T6Q8_PALPW</name>
<dbReference type="PROSITE" id="PS50850">
    <property type="entry name" value="MFS"/>
    <property type="match status" value="1"/>
</dbReference>
<feature type="transmembrane region" description="Helical" evidence="4">
    <location>
        <begin position="283"/>
        <end position="301"/>
    </location>
</feature>
<dbReference type="PANTHER" id="PTHR42910">
    <property type="entry name" value="TRANSPORTER SCO4007-RELATED"/>
    <property type="match status" value="1"/>
</dbReference>
<dbReference type="STRING" id="694427.Palpr_2266"/>
<feature type="transmembrane region" description="Helical" evidence="4">
    <location>
        <begin position="220"/>
        <end position="242"/>
    </location>
</feature>
<feature type="domain" description="Major facilitator superfamily (MFS) profile" evidence="5">
    <location>
        <begin position="14"/>
        <end position="393"/>
    </location>
</feature>
<dbReference type="eggNOG" id="COG2814">
    <property type="taxonomic scope" value="Bacteria"/>
</dbReference>
<dbReference type="Gene3D" id="1.20.1250.20">
    <property type="entry name" value="MFS general substrate transporter like domains"/>
    <property type="match status" value="1"/>
</dbReference>
<proteinExistence type="predicted"/>
<feature type="transmembrane region" description="Helical" evidence="4">
    <location>
        <begin position="254"/>
        <end position="271"/>
    </location>
</feature>
<keyword evidence="2 4" id="KW-1133">Transmembrane helix</keyword>
<dbReference type="InterPro" id="IPR036259">
    <property type="entry name" value="MFS_trans_sf"/>
</dbReference>
<evidence type="ECO:0000256" key="3">
    <source>
        <dbReference type="ARBA" id="ARBA00023136"/>
    </source>
</evidence>
<organism evidence="6 7">
    <name type="scientific">Paludibacter propionicigenes (strain DSM 17365 / JCM 13257 / WB4)</name>
    <dbReference type="NCBI Taxonomy" id="694427"/>
    <lineage>
        <taxon>Bacteria</taxon>
        <taxon>Pseudomonadati</taxon>
        <taxon>Bacteroidota</taxon>
        <taxon>Bacteroidia</taxon>
        <taxon>Bacteroidales</taxon>
        <taxon>Paludibacteraceae</taxon>
        <taxon>Paludibacter</taxon>
    </lineage>
</organism>
<feature type="transmembrane region" description="Helical" evidence="4">
    <location>
        <begin position="12"/>
        <end position="33"/>
    </location>
</feature>
<feature type="transmembrane region" description="Helical" evidence="4">
    <location>
        <begin position="169"/>
        <end position="189"/>
    </location>
</feature>
<feature type="transmembrane region" description="Helical" evidence="4">
    <location>
        <begin position="83"/>
        <end position="101"/>
    </location>
</feature>
<accession>E4T6Q8</accession>
<dbReference type="OrthoDB" id="9815356at2"/>
<feature type="transmembrane region" description="Helical" evidence="4">
    <location>
        <begin position="343"/>
        <end position="363"/>
    </location>
</feature>
<feature type="transmembrane region" description="Helical" evidence="4">
    <location>
        <begin position="369"/>
        <end position="388"/>
    </location>
</feature>
<feature type="transmembrane region" description="Helical" evidence="4">
    <location>
        <begin position="307"/>
        <end position="331"/>
    </location>
</feature>
<keyword evidence="3 4" id="KW-0472">Membrane</keyword>
<dbReference type="AlphaFoldDB" id="E4T6Q8"/>
<dbReference type="PANTHER" id="PTHR42910:SF1">
    <property type="entry name" value="MAJOR FACILITATOR SUPERFAMILY (MFS) PROFILE DOMAIN-CONTAINING PROTEIN"/>
    <property type="match status" value="1"/>
</dbReference>
<feature type="transmembrane region" description="Helical" evidence="4">
    <location>
        <begin position="107"/>
        <end position="128"/>
    </location>
</feature>
<dbReference type="InterPro" id="IPR020846">
    <property type="entry name" value="MFS_dom"/>
</dbReference>
<dbReference type="Pfam" id="PF07690">
    <property type="entry name" value="MFS_1"/>
    <property type="match status" value="1"/>
</dbReference>
<evidence type="ECO:0000256" key="1">
    <source>
        <dbReference type="ARBA" id="ARBA00022692"/>
    </source>
</evidence>
<evidence type="ECO:0000259" key="5">
    <source>
        <dbReference type="PROSITE" id="PS50850"/>
    </source>
</evidence>
<feature type="transmembrane region" description="Helical" evidence="4">
    <location>
        <begin position="140"/>
        <end position="157"/>
    </location>
</feature>
<protein>
    <submittedName>
        <fullName evidence="6">Major facilitator superfamily MFS_1</fullName>
    </submittedName>
</protein>
<feature type="transmembrane region" description="Helical" evidence="4">
    <location>
        <begin position="53"/>
        <end position="71"/>
    </location>
</feature>
<gene>
    <name evidence="6" type="ordered locus">Palpr_2266</name>
</gene>
<dbReference type="HOGENOM" id="CLU_001265_23_0_10"/>
<evidence type="ECO:0000256" key="4">
    <source>
        <dbReference type="SAM" id="Phobius"/>
    </source>
</evidence>
<dbReference type="Proteomes" id="UP000008718">
    <property type="component" value="Chromosome"/>
</dbReference>
<dbReference type="GO" id="GO:0022857">
    <property type="term" value="F:transmembrane transporter activity"/>
    <property type="evidence" value="ECO:0007669"/>
    <property type="project" value="InterPro"/>
</dbReference>
<reference key="1">
    <citation type="submission" date="2010-11" db="EMBL/GenBank/DDBJ databases">
        <title>The complete genome of Paludibacter propionicigenes DSM 17365.</title>
        <authorList>
            <consortium name="US DOE Joint Genome Institute (JGI-PGF)"/>
            <person name="Lucas S."/>
            <person name="Copeland A."/>
            <person name="Lapidus A."/>
            <person name="Bruce D."/>
            <person name="Goodwin L."/>
            <person name="Pitluck S."/>
            <person name="Kyrpides N."/>
            <person name="Mavromatis K."/>
            <person name="Ivanova N."/>
            <person name="Munk A.C."/>
            <person name="Brettin T."/>
            <person name="Detter J.C."/>
            <person name="Han C."/>
            <person name="Tapia R."/>
            <person name="Land M."/>
            <person name="Hauser L."/>
            <person name="Markowitz V."/>
            <person name="Cheng J.-F."/>
            <person name="Hugenholtz P."/>
            <person name="Woyke T."/>
            <person name="Wu D."/>
            <person name="Gronow S."/>
            <person name="Wellnitz S."/>
            <person name="Brambilla E."/>
            <person name="Klenk H.-P."/>
            <person name="Eisen J.A."/>
        </authorList>
    </citation>
    <scope>NUCLEOTIDE SEQUENCE</scope>
    <source>
        <strain>WB4</strain>
    </source>
</reference>
<keyword evidence="1 4" id="KW-0812">Transmembrane</keyword>
<dbReference type="InterPro" id="IPR011701">
    <property type="entry name" value="MFS"/>
</dbReference>
<dbReference type="RefSeq" id="WP_013445771.1">
    <property type="nucleotide sequence ID" value="NC_014734.1"/>
</dbReference>
<sequence>MSKVISSNTAAGIPAALITLMAVSAGITVANIYYNQPILMDIAREFNTTETSAGLISMLSQIGYGLGLFFITPLGDKMNKKTLIISLQVLLLVALAGIFISNSIVQLWFLSILVSLFSVSVQVIMPMAAGMSTVNRGKNVGTIFTGVLIGILAARVFSGAIADLLGWRYVYLISAGAVGLSTLLLMLYLPHTTSTFSGNYPQLLGSALQQFGRFKLLRRLSFIGILQFGLFCSFWTTLTFHLSGAPFNFQSSTIGLFGIIAIAGASVAPFMGKSADKGSVTRVRFMAISLTISSILIMLFFQHSVAAMIVGILLLDVGAQSLQVTNTALLYTLDESVHSRINTIYMTLFFSGGALGTFIGIMMWQWGGWNFVMLQMLLFAAGVVFLLFKERKAAEDHANKG</sequence>
<evidence type="ECO:0000256" key="2">
    <source>
        <dbReference type="ARBA" id="ARBA00022989"/>
    </source>
</evidence>
<evidence type="ECO:0000313" key="6">
    <source>
        <dbReference type="EMBL" id="ADQ80402.1"/>
    </source>
</evidence>
<keyword evidence="7" id="KW-1185">Reference proteome</keyword>
<evidence type="ECO:0000313" key="7">
    <source>
        <dbReference type="Proteomes" id="UP000008718"/>
    </source>
</evidence>
<dbReference type="KEGG" id="ppn:Palpr_2266"/>